<evidence type="ECO:0000256" key="3">
    <source>
        <dbReference type="ARBA" id="ARBA00022980"/>
    </source>
</evidence>
<comment type="subcellular location">
    <subcellularLocation>
        <location evidence="1">Mitochondrion</location>
    </subcellularLocation>
</comment>
<accession>A0A8B7Y5X3</accession>
<dbReference type="PANTHER" id="PTHR48277:SF1">
    <property type="entry name" value="MITOCHONDRIAL RIBOSOMAL PROTEIN S5"/>
    <property type="match status" value="1"/>
</dbReference>
<dbReference type="PROSITE" id="PS50881">
    <property type="entry name" value="S5_DSRBD"/>
    <property type="match status" value="1"/>
</dbReference>
<sequence length="402" mass="45498">MTTYCSLFLGRLCVNFSKRLSVSGSGKLQACPITSNAIHMCAQPSRTLLPTSQVNVTPRRDISWYNTLTADQLWKGMLATTGKAQTKARGKRPAKRIRKDLNRGQVIGEGKASVAWPGLNAPVLKDRTVQTMHTKEPDPEREERLLQIRTQWDKKKRRSVPPEQRGWTSKSWGGRRLGPPDPIPGETFEGFDSSVITVRRVFNMTGAQGRKRSMSALVVVGNKNGAIGYAHGKAPDVMSALRKAKNKAANYLHYIERYDNHTVYHDIESKFQVTRVRIRKQNKGYGLRCHRILKEICRLAGIRDLYARVYGSTNPINLTVAFVNGLASQETHQQIADRKGLHVVEFRKECGALPIIVASPQSAAPRDDVEEEPWDKELPLEWKEERPRRRVSNFVREGTIFF</sequence>
<feature type="domain" description="S5 DRBM" evidence="11">
    <location>
        <begin position="191"/>
        <end position="255"/>
    </location>
</feature>
<dbReference type="FunFam" id="3.30.230.10:FF:000002">
    <property type="entry name" value="30S ribosomal protein S5"/>
    <property type="match status" value="1"/>
</dbReference>
<organism evidence="12 13">
    <name type="scientific">Acanthaster planci</name>
    <name type="common">Crown-of-thorns starfish</name>
    <dbReference type="NCBI Taxonomy" id="133434"/>
    <lineage>
        <taxon>Eukaryota</taxon>
        <taxon>Metazoa</taxon>
        <taxon>Echinodermata</taxon>
        <taxon>Eleutherozoa</taxon>
        <taxon>Asterozoa</taxon>
        <taxon>Asteroidea</taxon>
        <taxon>Valvatacea</taxon>
        <taxon>Valvatida</taxon>
        <taxon>Acanthasteridae</taxon>
        <taxon>Acanthaster</taxon>
    </lineage>
</organism>
<dbReference type="Gene3D" id="3.30.160.20">
    <property type="match status" value="1"/>
</dbReference>
<dbReference type="SUPFAM" id="SSF54211">
    <property type="entry name" value="Ribosomal protein S5 domain 2-like"/>
    <property type="match status" value="1"/>
</dbReference>
<evidence type="ECO:0000256" key="7">
    <source>
        <dbReference type="ARBA" id="ARBA00041606"/>
    </source>
</evidence>
<evidence type="ECO:0000259" key="11">
    <source>
        <dbReference type="PROSITE" id="PS50881"/>
    </source>
</evidence>
<dbReference type="InterPro" id="IPR005324">
    <property type="entry name" value="Ribosomal_uS5_C"/>
</dbReference>
<evidence type="ECO:0000256" key="1">
    <source>
        <dbReference type="ARBA" id="ARBA00004173"/>
    </source>
</evidence>
<gene>
    <name evidence="13" type="primary">LOC110978149</name>
</gene>
<evidence type="ECO:0000256" key="2">
    <source>
        <dbReference type="ARBA" id="ARBA00008945"/>
    </source>
</evidence>
<feature type="region of interest" description="Disordered" evidence="10">
    <location>
        <begin position="153"/>
        <end position="188"/>
    </location>
</feature>
<evidence type="ECO:0000313" key="12">
    <source>
        <dbReference type="Proteomes" id="UP000694845"/>
    </source>
</evidence>
<dbReference type="GeneID" id="110978149"/>
<dbReference type="InterPro" id="IPR013810">
    <property type="entry name" value="Ribosomal_uS5_N"/>
</dbReference>
<dbReference type="InterPro" id="IPR020568">
    <property type="entry name" value="Ribosomal_Su5_D2-typ_SF"/>
</dbReference>
<dbReference type="Pfam" id="PF00333">
    <property type="entry name" value="Ribosomal_S5"/>
    <property type="match status" value="1"/>
</dbReference>
<name>A0A8B7Y5X3_ACAPL</name>
<evidence type="ECO:0000313" key="13">
    <source>
        <dbReference type="RefSeq" id="XP_022088599.1"/>
    </source>
</evidence>
<dbReference type="OMA" id="LICHRAI"/>
<dbReference type="InterPro" id="IPR000851">
    <property type="entry name" value="Ribosomal_uS5"/>
</dbReference>
<evidence type="ECO:0000256" key="9">
    <source>
        <dbReference type="RuleBase" id="RU003823"/>
    </source>
</evidence>
<dbReference type="InterPro" id="IPR048584">
    <property type="entry name" value="Ribosomal_uS5m_N"/>
</dbReference>
<dbReference type="Pfam" id="PF21251">
    <property type="entry name" value="Ribosomal_uS5m_N"/>
    <property type="match status" value="1"/>
</dbReference>
<dbReference type="CTD" id="64969"/>
<keyword evidence="4" id="KW-0496">Mitochondrion</keyword>
<evidence type="ECO:0000256" key="4">
    <source>
        <dbReference type="ARBA" id="ARBA00023128"/>
    </source>
</evidence>
<dbReference type="InterPro" id="IPR018192">
    <property type="entry name" value="Ribosomal_uS5_N_CS"/>
</dbReference>
<dbReference type="Pfam" id="PF03719">
    <property type="entry name" value="Ribosomal_S5_C"/>
    <property type="match status" value="1"/>
</dbReference>
<dbReference type="GO" id="GO:0005743">
    <property type="term" value="C:mitochondrial inner membrane"/>
    <property type="evidence" value="ECO:0007669"/>
    <property type="project" value="UniProtKB-ARBA"/>
</dbReference>
<keyword evidence="12" id="KW-1185">Reference proteome</keyword>
<dbReference type="GO" id="GO:0006412">
    <property type="term" value="P:translation"/>
    <property type="evidence" value="ECO:0007669"/>
    <property type="project" value="InterPro"/>
</dbReference>
<reference evidence="13" key="1">
    <citation type="submission" date="2025-08" db="UniProtKB">
        <authorList>
            <consortium name="RefSeq"/>
        </authorList>
    </citation>
    <scope>IDENTIFICATION</scope>
</reference>
<dbReference type="GO" id="GO:0005763">
    <property type="term" value="C:mitochondrial small ribosomal subunit"/>
    <property type="evidence" value="ECO:0007669"/>
    <property type="project" value="UniProtKB-ARBA"/>
</dbReference>
<dbReference type="KEGG" id="aplc:110978149"/>
<keyword evidence="5 8" id="KW-0687">Ribonucleoprotein</keyword>
<evidence type="ECO:0000256" key="8">
    <source>
        <dbReference type="PROSITE-ProRule" id="PRU00268"/>
    </source>
</evidence>
<keyword evidence="3 8" id="KW-0689">Ribosomal protein</keyword>
<protein>
    <recommendedName>
        <fullName evidence="6">Small ribosomal subunit protein uS5m</fullName>
    </recommendedName>
    <alternativeName>
        <fullName evidence="7">28S ribosomal protein S5, mitochondrial</fullName>
    </alternativeName>
</protein>
<dbReference type="OrthoDB" id="309483at2759"/>
<dbReference type="PROSITE" id="PS00585">
    <property type="entry name" value="RIBOSOMAL_S5"/>
    <property type="match status" value="1"/>
</dbReference>
<dbReference type="GO" id="GO:0003723">
    <property type="term" value="F:RNA binding"/>
    <property type="evidence" value="ECO:0007669"/>
    <property type="project" value="InterPro"/>
</dbReference>
<dbReference type="InterPro" id="IPR014721">
    <property type="entry name" value="Ribsml_uS5_D2-typ_fold_subgr"/>
</dbReference>
<dbReference type="PANTHER" id="PTHR48277">
    <property type="entry name" value="MITOCHONDRIAL RIBOSOMAL PROTEIN S5"/>
    <property type="match status" value="1"/>
</dbReference>
<dbReference type="RefSeq" id="XP_022088599.1">
    <property type="nucleotide sequence ID" value="XM_022232907.1"/>
</dbReference>
<dbReference type="SUPFAM" id="SSF54768">
    <property type="entry name" value="dsRNA-binding domain-like"/>
    <property type="match status" value="1"/>
</dbReference>
<evidence type="ECO:0000256" key="10">
    <source>
        <dbReference type="SAM" id="MobiDB-lite"/>
    </source>
</evidence>
<evidence type="ECO:0000256" key="5">
    <source>
        <dbReference type="ARBA" id="ARBA00023274"/>
    </source>
</evidence>
<proteinExistence type="inferred from homology"/>
<evidence type="ECO:0000256" key="6">
    <source>
        <dbReference type="ARBA" id="ARBA00039335"/>
    </source>
</evidence>
<dbReference type="FunFam" id="3.30.160.20:FF:000022">
    <property type="entry name" value="28S ribosomal protein S5, mitochondrial"/>
    <property type="match status" value="1"/>
</dbReference>
<comment type="similarity">
    <text evidence="2 9">Belongs to the universal ribosomal protein uS5 family.</text>
</comment>
<dbReference type="Gene3D" id="3.30.230.10">
    <property type="match status" value="1"/>
</dbReference>
<dbReference type="GO" id="GO:0003735">
    <property type="term" value="F:structural constituent of ribosome"/>
    <property type="evidence" value="ECO:0007669"/>
    <property type="project" value="UniProtKB-UniRule"/>
</dbReference>
<dbReference type="AlphaFoldDB" id="A0A8B7Y5X3"/>
<dbReference type="Proteomes" id="UP000694845">
    <property type="component" value="Unplaced"/>
</dbReference>